<accession>A0A1Y1YQV2</accession>
<protein>
    <submittedName>
        <fullName evidence="2">Uncharacterized protein</fullName>
    </submittedName>
</protein>
<dbReference type="OrthoDB" id="5362630at2759"/>
<organism evidence="2 3">
    <name type="scientific">Clohesyomyces aquaticus</name>
    <dbReference type="NCBI Taxonomy" id="1231657"/>
    <lineage>
        <taxon>Eukaryota</taxon>
        <taxon>Fungi</taxon>
        <taxon>Dikarya</taxon>
        <taxon>Ascomycota</taxon>
        <taxon>Pezizomycotina</taxon>
        <taxon>Dothideomycetes</taxon>
        <taxon>Pleosporomycetidae</taxon>
        <taxon>Pleosporales</taxon>
        <taxon>Lindgomycetaceae</taxon>
        <taxon>Clohesyomyces</taxon>
    </lineage>
</organism>
<feature type="compositionally biased region" description="Polar residues" evidence="1">
    <location>
        <begin position="127"/>
        <end position="136"/>
    </location>
</feature>
<feature type="region of interest" description="Disordered" evidence="1">
    <location>
        <begin position="120"/>
        <end position="139"/>
    </location>
</feature>
<keyword evidence="3" id="KW-1185">Reference proteome</keyword>
<proteinExistence type="predicted"/>
<comment type="caution">
    <text evidence="2">The sequence shown here is derived from an EMBL/GenBank/DDBJ whole genome shotgun (WGS) entry which is preliminary data.</text>
</comment>
<dbReference type="STRING" id="1231657.A0A1Y1YQV2"/>
<dbReference type="Proteomes" id="UP000193144">
    <property type="component" value="Unassembled WGS sequence"/>
</dbReference>
<sequence>MAATSHYPSASSTPPSSRFRRDAGCYAADQMYSSLASWQSLFTSDPPPTLHPEPVSGTFAPRLYHHSTAQEHIDCENIHPPPAQSPWGAHNARAVWGNSLAVDTYPARASAPYGEAALESTVPHPNPASQLGQSESMYRPMLPNHHPLPLPSTYTSTSASSQFPSAARRAAPVAHLLNYPAQSIRWPAGSSSDVPQAQHEVGLLNNPSVALSSGVVAPSIGSSSAPWSIIDVPPNSATASGFNRITDVETEWTLLQGPSEHETHPQAHHQNHHQPQLPLLNPNHHAPANWTPQQGQGSTAASKNKLPKVAASFTKRQPKRKISKRGQAGNGPLKFSQEVREEIKEMRNLKQCVRCKMYKIKVRVNLSQSSYTYRYTQCDPGKPCQKCQRIYGSQRIFTMSCSRDHLDGTSLVRHCNGRLNQSEASYLAFPWKDDVTYEMDISWNLPGFGHMRSRAPLRVEFREYVSDGQLANLDPTAQYWQNTAGQVNRISQPPYAIVETDRLAERVGEWFLANQPAIEAWILDRVKDDELSLLTYREVMRNRPGSDLLKTALKLQCLSIVSQGYGSVWSSNIAGIKEYDYPKLGRSEYEAYDRPGPDRPLPAAIAHQIDVAVLNCLKKLEKQCAKQLMRFIFQSGRKDWYQLFLTFFVLLWNLEYIHGSAESYIMSKSGTMLESQVSFVVRSQIVEWEHAAPIVLYHWQCVLRKFVPFKLARENPAELQNEKLVDALGLDYCMRAAHIVAGNGPERFSGPSMRHAPYRNAMAGKWIPQLFKLADG</sequence>
<dbReference type="PANTHER" id="PTHR35392">
    <property type="entry name" value="ZN(II)2CYS6 TRANSCRIPTION FACTOR (EUROFUNG)-RELATED-RELATED"/>
    <property type="match status" value="1"/>
</dbReference>
<reference evidence="2 3" key="1">
    <citation type="submission" date="2016-07" db="EMBL/GenBank/DDBJ databases">
        <title>Pervasive Adenine N6-methylation of Active Genes in Fungi.</title>
        <authorList>
            <consortium name="DOE Joint Genome Institute"/>
            <person name="Mondo S.J."/>
            <person name="Dannebaum R.O."/>
            <person name="Kuo R.C."/>
            <person name="Labutti K."/>
            <person name="Haridas S."/>
            <person name="Kuo A."/>
            <person name="Salamov A."/>
            <person name="Ahrendt S.R."/>
            <person name="Lipzen A."/>
            <person name="Sullivan W."/>
            <person name="Andreopoulos W.B."/>
            <person name="Clum A."/>
            <person name="Lindquist E."/>
            <person name="Daum C."/>
            <person name="Ramamoorthy G.K."/>
            <person name="Gryganskyi A."/>
            <person name="Culley D."/>
            <person name="Magnuson J.K."/>
            <person name="James T.Y."/>
            <person name="O'Malley M.A."/>
            <person name="Stajich J.E."/>
            <person name="Spatafora J.W."/>
            <person name="Visel A."/>
            <person name="Grigoriev I.V."/>
        </authorList>
    </citation>
    <scope>NUCLEOTIDE SEQUENCE [LARGE SCALE GENOMIC DNA]</scope>
    <source>
        <strain evidence="2 3">CBS 115471</strain>
    </source>
</reference>
<evidence type="ECO:0000256" key="1">
    <source>
        <dbReference type="SAM" id="MobiDB-lite"/>
    </source>
</evidence>
<feature type="region of interest" description="Disordered" evidence="1">
    <location>
        <begin position="259"/>
        <end position="305"/>
    </location>
</feature>
<feature type="compositionally biased region" description="Low complexity" evidence="1">
    <location>
        <begin position="273"/>
        <end position="289"/>
    </location>
</feature>
<evidence type="ECO:0000313" key="2">
    <source>
        <dbReference type="EMBL" id="ORY00359.1"/>
    </source>
</evidence>
<dbReference type="EMBL" id="MCFA01000184">
    <property type="protein sequence ID" value="ORY00359.1"/>
    <property type="molecule type" value="Genomic_DNA"/>
</dbReference>
<feature type="compositionally biased region" description="Polar residues" evidence="1">
    <location>
        <begin position="290"/>
        <end position="302"/>
    </location>
</feature>
<evidence type="ECO:0000313" key="3">
    <source>
        <dbReference type="Proteomes" id="UP000193144"/>
    </source>
</evidence>
<gene>
    <name evidence="2" type="ORF">BCR34DRAFT_112691</name>
</gene>
<dbReference type="InterPro" id="IPR052973">
    <property type="entry name" value="Fungal_sec-metab_reg_TF"/>
</dbReference>
<name>A0A1Y1YQV2_9PLEO</name>
<dbReference type="PANTHER" id="PTHR35392:SF3">
    <property type="entry name" value="ZN(2)-C6 FUNGAL-TYPE DOMAIN-CONTAINING PROTEIN"/>
    <property type="match status" value="1"/>
</dbReference>
<dbReference type="AlphaFoldDB" id="A0A1Y1YQV2"/>